<proteinExistence type="predicted"/>
<protein>
    <submittedName>
        <fullName evidence="2">DUF3365 domain-containing protein</fullName>
    </submittedName>
</protein>
<reference evidence="2 3" key="1">
    <citation type="submission" date="2019-04" db="EMBL/GenBank/DDBJ databases">
        <title>Microbes associate with the intestines of laboratory mice.</title>
        <authorList>
            <person name="Navarre W."/>
            <person name="Wong E."/>
            <person name="Huang K.C."/>
            <person name="Tropini C."/>
            <person name="Ng K."/>
            <person name="Yu B."/>
        </authorList>
    </citation>
    <scope>NUCLEOTIDE SEQUENCE [LARGE SCALE GENOMIC DNA]</scope>
    <source>
        <strain evidence="2 3">NM80_B27</strain>
    </source>
</reference>
<evidence type="ECO:0000313" key="2">
    <source>
        <dbReference type="EMBL" id="THG37025.1"/>
    </source>
</evidence>
<dbReference type="Pfam" id="PF11845">
    <property type="entry name" value="Tll0287-like"/>
    <property type="match status" value="1"/>
</dbReference>
<gene>
    <name evidence="2" type="ORF">E5986_07195</name>
</gene>
<name>A0A4S4G3C4_9ACTN</name>
<sequence>MRIKLRTKIAVLVLGVVAAFLMANVAWESSRRAELEEAELVQQARALSANMEAVWEFMNKNQDKINYDSAGNFEFKGLQCSIAGRSVGAFFSRDTDYSVRYVSDTPRNVADTPDAFEQASAMSDKIWNSLGVSATVSPST</sequence>
<evidence type="ECO:0000259" key="1">
    <source>
        <dbReference type="Pfam" id="PF11845"/>
    </source>
</evidence>
<dbReference type="InterPro" id="IPR021796">
    <property type="entry name" value="Tll0287-like_dom"/>
</dbReference>
<comment type="caution">
    <text evidence="2">The sequence shown here is derived from an EMBL/GenBank/DDBJ whole genome shotgun (WGS) entry which is preliminary data.</text>
</comment>
<dbReference type="EMBL" id="SSTJ01000008">
    <property type="protein sequence ID" value="THG37025.1"/>
    <property type="molecule type" value="Genomic_DNA"/>
</dbReference>
<accession>A0A4S4G3C4</accession>
<feature type="domain" description="Tll0287-like" evidence="1">
    <location>
        <begin position="37"/>
        <end position="119"/>
    </location>
</feature>
<dbReference type="Proteomes" id="UP000308978">
    <property type="component" value="Unassembled WGS sequence"/>
</dbReference>
<evidence type="ECO:0000313" key="3">
    <source>
        <dbReference type="Proteomes" id="UP000308978"/>
    </source>
</evidence>
<dbReference type="AlphaFoldDB" id="A0A4S4G3C4"/>
<dbReference type="RefSeq" id="WP_016310388.1">
    <property type="nucleotide sequence ID" value="NZ_SSTJ01000008.1"/>
</dbReference>
<dbReference type="GeneID" id="82191571"/>
<organism evidence="2 3">
    <name type="scientific">Adlercreutzia caecimuris</name>
    <dbReference type="NCBI Taxonomy" id="671266"/>
    <lineage>
        <taxon>Bacteria</taxon>
        <taxon>Bacillati</taxon>
        <taxon>Actinomycetota</taxon>
        <taxon>Coriobacteriia</taxon>
        <taxon>Eggerthellales</taxon>
        <taxon>Eggerthellaceae</taxon>
        <taxon>Adlercreutzia</taxon>
    </lineage>
</organism>